<accession>A0A7D9H023</accession>
<protein>
    <submittedName>
        <fullName evidence="2">DEBR0S1_17546g1_1</fullName>
    </submittedName>
</protein>
<sequence length="585" mass="66488">MRFTSLRRLSKRSRRAIIYSTVCLTCLFLFLRIRAKRSQSASEKYALLLDQGHENDVVVDMKFSTCHGLFGYFPFCRKSITNPDSAWIRVPKDIYLGRRWSRQVFLDYRLEDKDKILELGSSTINEVHVAMEKEKEKVDDDLSWDTIGYGITVERGRYDPEKSITGVNFLFGRMATDPRPGWTVIEKPLEVDLQKEDNLGLLETPDEDLTTDHHIYDDECYMSVQRRNAVSQEDSVKSTASYQTELSFKEDGKFKILQVADAHLVAGYGRCRDPWPTVSNEEACLADVRTMNFITSVLGIEKPDLIVMTGDQVFGSESKDVETAMFKLVKPFVDRKIPYAVMMGNHDSEGNLSRKQIYQLLQSLPYSVSEAGPGYVSGYGNYVLTVTSSEQGDKNGLIMYFLDSHSYSRSKVPGYDFLKDDQKVFVQNSYTKNSVNLVPVGKITTDRTSDGRPLSMAFFHIPLPEYREFKTPDNADRPISGSYKEGCTAPMYNSHMYDVFKGIGVSVVSVGHDHCNDYCMKYNDINLCYGGAVGEGGYAGYGGTSRRLRIFEIDDKNNTIRTWKRLQTKPDESFDEEVLFDGAKL</sequence>
<dbReference type="InterPro" id="IPR004843">
    <property type="entry name" value="Calcineurin-like_PHP"/>
</dbReference>
<dbReference type="Pfam" id="PF00149">
    <property type="entry name" value="Metallophos"/>
    <property type="match status" value="1"/>
</dbReference>
<dbReference type="InterPro" id="IPR029052">
    <property type="entry name" value="Metallo-depent_PP-like"/>
</dbReference>
<dbReference type="GO" id="GO:0004721">
    <property type="term" value="F:phosphoprotein phosphatase activity"/>
    <property type="evidence" value="ECO:0007669"/>
    <property type="project" value="TreeGrafter"/>
</dbReference>
<proteinExistence type="predicted"/>
<dbReference type="CDD" id="cd07383">
    <property type="entry name" value="MPP_Dcr2"/>
    <property type="match status" value="1"/>
</dbReference>
<dbReference type="Proteomes" id="UP000478008">
    <property type="component" value="Unassembled WGS sequence"/>
</dbReference>
<organism evidence="2 3">
    <name type="scientific">Dekkera bruxellensis</name>
    <name type="common">Brettanomyces custersii</name>
    <dbReference type="NCBI Taxonomy" id="5007"/>
    <lineage>
        <taxon>Eukaryota</taxon>
        <taxon>Fungi</taxon>
        <taxon>Dikarya</taxon>
        <taxon>Ascomycota</taxon>
        <taxon>Saccharomycotina</taxon>
        <taxon>Pichiomycetes</taxon>
        <taxon>Pichiales</taxon>
        <taxon>Pichiaceae</taxon>
        <taxon>Brettanomyces</taxon>
    </lineage>
</organism>
<dbReference type="PANTHER" id="PTHR32440:SF0">
    <property type="entry name" value="PHOSPHATASE DCR2-RELATED"/>
    <property type="match status" value="1"/>
</dbReference>
<gene>
    <name evidence="2" type="ORF">DEBR0S1_17546G</name>
</gene>
<dbReference type="PANTHER" id="PTHR32440">
    <property type="entry name" value="PHOSPHATASE DCR2-RELATED-RELATED"/>
    <property type="match status" value="1"/>
</dbReference>
<name>A0A7D9H023_DEKBR</name>
<evidence type="ECO:0000313" key="3">
    <source>
        <dbReference type="Proteomes" id="UP000478008"/>
    </source>
</evidence>
<dbReference type="Gene3D" id="3.60.21.10">
    <property type="match status" value="1"/>
</dbReference>
<dbReference type="GO" id="GO:0005737">
    <property type="term" value="C:cytoplasm"/>
    <property type="evidence" value="ECO:0007669"/>
    <property type="project" value="TreeGrafter"/>
</dbReference>
<reference evidence="2 3" key="1">
    <citation type="submission" date="2019-07" db="EMBL/GenBank/DDBJ databases">
        <authorList>
            <person name="Friedrich A."/>
            <person name="Schacherer J."/>
        </authorList>
    </citation>
    <scope>NUCLEOTIDE SEQUENCE [LARGE SCALE GENOMIC DNA]</scope>
</reference>
<feature type="domain" description="Calcineurin-like phosphoesterase" evidence="1">
    <location>
        <begin position="254"/>
        <end position="515"/>
    </location>
</feature>
<keyword evidence="3" id="KW-1185">Reference proteome</keyword>
<dbReference type="EMBL" id="CABFWN010000001">
    <property type="protein sequence ID" value="VUG16469.1"/>
    <property type="molecule type" value="Genomic_DNA"/>
</dbReference>
<evidence type="ECO:0000259" key="1">
    <source>
        <dbReference type="Pfam" id="PF00149"/>
    </source>
</evidence>
<dbReference type="AlphaFoldDB" id="A0A7D9H023"/>
<evidence type="ECO:0000313" key="2">
    <source>
        <dbReference type="EMBL" id="VUG16469.1"/>
    </source>
</evidence>
<dbReference type="SUPFAM" id="SSF56300">
    <property type="entry name" value="Metallo-dependent phosphatases"/>
    <property type="match status" value="1"/>
</dbReference>